<reference evidence="1" key="1">
    <citation type="journal article" date="2015" name="Nature">
        <title>Complex archaea that bridge the gap between prokaryotes and eukaryotes.</title>
        <authorList>
            <person name="Spang A."/>
            <person name="Saw J.H."/>
            <person name="Jorgensen S.L."/>
            <person name="Zaremba-Niedzwiedzka K."/>
            <person name="Martijn J."/>
            <person name="Lind A.E."/>
            <person name="van Eijk R."/>
            <person name="Schleper C."/>
            <person name="Guy L."/>
            <person name="Ettema T.J."/>
        </authorList>
    </citation>
    <scope>NUCLEOTIDE SEQUENCE</scope>
</reference>
<evidence type="ECO:0000313" key="1">
    <source>
        <dbReference type="EMBL" id="KKN34807.1"/>
    </source>
</evidence>
<organism evidence="1">
    <name type="scientific">marine sediment metagenome</name>
    <dbReference type="NCBI Taxonomy" id="412755"/>
    <lineage>
        <taxon>unclassified sequences</taxon>
        <taxon>metagenomes</taxon>
        <taxon>ecological metagenomes</taxon>
    </lineage>
</organism>
<gene>
    <name evidence="1" type="ORF">LCGC14_0789870</name>
</gene>
<dbReference type="EMBL" id="LAZR01002082">
    <property type="protein sequence ID" value="KKN34807.1"/>
    <property type="molecule type" value="Genomic_DNA"/>
</dbReference>
<proteinExistence type="predicted"/>
<comment type="caution">
    <text evidence="1">The sequence shown here is derived from an EMBL/GenBank/DDBJ whole genome shotgun (WGS) entry which is preliminary data.</text>
</comment>
<accession>A0A0F9QCQ6</accession>
<sequence>MTTCSAHIRYSDKCPNCRDMANNEYTAQVERDRNALAVSHAELVAALEGLLDQMDGFWRVVAAEHAASDDTGIALERAVAAYYKARDLVPEKPTCS</sequence>
<name>A0A0F9QCQ6_9ZZZZ</name>
<dbReference type="AlphaFoldDB" id="A0A0F9QCQ6"/>
<protein>
    <submittedName>
        <fullName evidence="1">Uncharacterized protein</fullName>
    </submittedName>
</protein>